<dbReference type="Proteomes" id="UP000663193">
    <property type="component" value="Chromosome 19"/>
</dbReference>
<dbReference type="EMBL" id="CP069041">
    <property type="protein sequence ID" value="QRD05739.1"/>
    <property type="molecule type" value="Genomic_DNA"/>
</dbReference>
<dbReference type="AlphaFoldDB" id="A0A7U2I9K6"/>
<name>A0A7U2I9K6_PHANO</name>
<reference evidence="2" key="1">
    <citation type="journal article" date="2021" name="BMC Genomics">
        <title>Chromosome-level genome assembly and manually-curated proteome of model necrotroph Parastagonospora nodorum Sn15 reveals a genome-wide trove of candidate effector homologs, and redundancy of virulence-related functions within an accessory chromosome.</title>
        <authorList>
            <person name="Bertazzoni S."/>
            <person name="Jones D.A.B."/>
            <person name="Phan H.T."/>
            <person name="Tan K.-C."/>
            <person name="Hane J.K."/>
        </authorList>
    </citation>
    <scope>NUCLEOTIDE SEQUENCE [LARGE SCALE GENOMIC DNA]</scope>
    <source>
        <strain evidence="2">SN15 / ATCC MYA-4574 / FGSC 10173)</strain>
    </source>
</reference>
<sequence length="56" mass="6560">MWLCACGERRAIDTHRSRLPRSELTSLSLLLLFVQRIFSQRRQSTSRTQSTQLVKP</sequence>
<evidence type="ECO:0000313" key="1">
    <source>
        <dbReference type="EMBL" id="QRD05739.1"/>
    </source>
</evidence>
<organism evidence="1 2">
    <name type="scientific">Phaeosphaeria nodorum (strain SN15 / ATCC MYA-4574 / FGSC 10173)</name>
    <name type="common">Glume blotch fungus</name>
    <name type="synonym">Parastagonospora nodorum</name>
    <dbReference type="NCBI Taxonomy" id="321614"/>
    <lineage>
        <taxon>Eukaryota</taxon>
        <taxon>Fungi</taxon>
        <taxon>Dikarya</taxon>
        <taxon>Ascomycota</taxon>
        <taxon>Pezizomycotina</taxon>
        <taxon>Dothideomycetes</taxon>
        <taxon>Pleosporomycetidae</taxon>
        <taxon>Pleosporales</taxon>
        <taxon>Pleosporineae</taxon>
        <taxon>Phaeosphaeriaceae</taxon>
        <taxon>Parastagonospora</taxon>
    </lineage>
</organism>
<proteinExistence type="predicted"/>
<gene>
    <name evidence="1" type="ORF">JI435_422740</name>
</gene>
<evidence type="ECO:0000313" key="2">
    <source>
        <dbReference type="Proteomes" id="UP000663193"/>
    </source>
</evidence>
<dbReference type="VEuPathDB" id="FungiDB:JI435_422740"/>
<accession>A0A7U2I9K6</accession>
<protein>
    <submittedName>
        <fullName evidence="1">Uncharacterized protein</fullName>
    </submittedName>
</protein>
<keyword evidence="2" id="KW-1185">Reference proteome</keyword>